<feature type="chain" id="PRO_5046912376" evidence="2">
    <location>
        <begin position="21"/>
        <end position="344"/>
    </location>
</feature>
<gene>
    <name evidence="3" type="ORF">ACFSCZ_14140</name>
</gene>
<dbReference type="Pfam" id="PF03480">
    <property type="entry name" value="DctP"/>
    <property type="match status" value="1"/>
</dbReference>
<evidence type="ECO:0000313" key="4">
    <source>
        <dbReference type="Proteomes" id="UP001597301"/>
    </source>
</evidence>
<reference evidence="4" key="1">
    <citation type="journal article" date="2019" name="Int. J. Syst. Evol. Microbiol.">
        <title>The Global Catalogue of Microorganisms (GCM) 10K type strain sequencing project: providing services to taxonomists for standard genome sequencing and annotation.</title>
        <authorList>
            <consortium name="The Broad Institute Genomics Platform"/>
            <consortium name="The Broad Institute Genome Sequencing Center for Infectious Disease"/>
            <person name="Wu L."/>
            <person name="Ma J."/>
        </authorList>
    </citation>
    <scope>NUCLEOTIDE SEQUENCE [LARGE SCALE GENOMIC DNA]</scope>
    <source>
        <strain evidence="4">CGMCC 1.12295</strain>
    </source>
</reference>
<evidence type="ECO:0000256" key="1">
    <source>
        <dbReference type="ARBA" id="ARBA00022729"/>
    </source>
</evidence>
<dbReference type="InterPro" id="IPR018389">
    <property type="entry name" value="DctP_fam"/>
</dbReference>
<dbReference type="PROSITE" id="PS51257">
    <property type="entry name" value="PROKAR_LIPOPROTEIN"/>
    <property type="match status" value="1"/>
</dbReference>
<comment type="caution">
    <text evidence="3">The sequence shown here is derived from an EMBL/GenBank/DDBJ whole genome shotgun (WGS) entry which is preliminary data.</text>
</comment>
<organism evidence="3 4">
    <name type="scientific">Siminovitchia sediminis</name>
    <dbReference type="NCBI Taxonomy" id="1274353"/>
    <lineage>
        <taxon>Bacteria</taxon>
        <taxon>Bacillati</taxon>
        <taxon>Bacillota</taxon>
        <taxon>Bacilli</taxon>
        <taxon>Bacillales</taxon>
        <taxon>Bacillaceae</taxon>
        <taxon>Siminovitchia</taxon>
    </lineage>
</organism>
<evidence type="ECO:0000313" key="3">
    <source>
        <dbReference type="EMBL" id="MFD1707862.1"/>
    </source>
</evidence>
<keyword evidence="4" id="KW-1185">Reference proteome</keyword>
<dbReference type="Gene3D" id="3.40.190.170">
    <property type="entry name" value="Bacterial extracellular solute-binding protein, family 7"/>
    <property type="match status" value="1"/>
</dbReference>
<protein>
    <submittedName>
        <fullName evidence="3">TRAP transporter substrate-binding protein</fullName>
    </submittedName>
</protein>
<accession>A0ABW4KLD1</accession>
<dbReference type="PANTHER" id="PTHR33376">
    <property type="match status" value="1"/>
</dbReference>
<dbReference type="PANTHER" id="PTHR33376:SF15">
    <property type="entry name" value="BLL6794 PROTEIN"/>
    <property type="match status" value="1"/>
</dbReference>
<sequence length="344" mass="38534">MRKLRILIVAMVFLMIVTMAGCGTNTESSGSGKDITLTYAFFAPENSFPAVQMKKWAEELSDRTNGQIQVDLFPGGTLLEASNMFDGVKNGTADIGMSATSYEPARFPLLTISDLPSSYPNASVASRTVYDLIQEYPPEAFKDFKIIAAFTTEPAYVQTIDKVENTEDLKGKNLRIAGSLSDIAKKLNASPVAMSQSEVPEAIQTGVLDGYITSREVLKDFHLAESIKYVVDYPLHVTTFVAVMNKDTWESLPSDVQQVIDELGSEMAIFTGEYHDQNIQESLEWSKEEHGTEMIQLSPEEQEKWDQAIKPIQDEYVKKLEKEGLPAKEYRDRLYELIEKYSSE</sequence>
<proteinExistence type="predicted"/>
<dbReference type="EMBL" id="JBHUEO010000047">
    <property type="protein sequence ID" value="MFD1707862.1"/>
    <property type="molecule type" value="Genomic_DNA"/>
</dbReference>
<dbReference type="InterPro" id="IPR038404">
    <property type="entry name" value="TRAP_DctP_sf"/>
</dbReference>
<name>A0ABW4KLD1_9BACI</name>
<dbReference type="CDD" id="cd13665">
    <property type="entry name" value="PBP2_TRAP_Dctp3_4"/>
    <property type="match status" value="1"/>
</dbReference>
<dbReference type="Proteomes" id="UP001597301">
    <property type="component" value="Unassembled WGS sequence"/>
</dbReference>
<evidence type="ECO:0000256" key="2">
    <source>
        <dbReference type="SAM" id="SignalP"/>
    </source>
</evidence>
<dbReference type="NCBIfam" id="NF037995">
    <property type="entry name" value="TRAP_S1"/>
    <property type="match status" value="1"/>
</dbReference>
<dbReference type="RefSeq" id="WP_380774700.1">
    <property type="nucleotide sequence ID" value="NZ_JBHUEO010000047.1"/>
</dbReference>
<feature type="signal peptide" evidence="2">
    <location>
        <begin position="1"/>
        <end position="20"/>
    </location>
</feature>
<keyword evidence="1 2" id="KW-0732">Signal</keyword>
<dbReference type="SUPFAM" id="SSF53850">
    <property type="entry name" value="Periplasmic binding protein-like II"/>
    <property type="match status" value="1"/>
</dbReference>